<proteinExistence type="predicted"/>
<feature type="region of interest" description="Disordered" evidence="1">
    <location>
        <begin position="363"/>
        <end position="404"/>
    </location>
</feature>
<dbReference type="KEGG" id="ker:91104278"/>
<feature type="compositionally biased region" description="Basic and acidic residues" evidence="1">
    <location>
        <begin position="124"/>
        <end position="145"/>
    </location>
</feature>
<feature type="compositionally biased region" description="Basic and acidic residues" evidence="1">
    <location>
        <begin position="192"/>
        <end position="203"/>
    </location>
</feature>
<dbReference type="GeneID" id="91104278"/>
<dbReference type="Proteomes" id="UP001358614">
    <property type="component" value="Chromosome 1"/>
</dbReference>
<feature type="compositionally biased region" description="Basic and acidic residues" evidence="1">
    <location>
        <begin position="210"/>
        <end position="220"/>
    </location>
</feature>
<name>A0AAX4KN51_9TREE</name>
<evidence type="ECO:0008006" key="4">
    <source>
        <dbReference type="Google" id="ProtNLM"/>
    </source>
</evidence>
<dbReference type="RefSeq" id="XP_066085346.1">
    <property type="nucleotide sequence ID" value="XM_066229249.1"/>
</dbReference>
<dbReference type="GO" id="GO:0005634">
    <property type="term" value="C:nucleus"/>
    <property type="evidence" value="ECO:0007669"/>
    <property type="project" value="TreeGrafter"/>
</dbReference>
<protein>
    <recommendedName>
        <fullName evidence="4">DEK C-terminal domain-containing protein</fullName>
    </recommendedName>
</protein>
<feature type="compositionally biased region" description="Acidic residues" evidence="1">
    <location>
        <begin position="372"/>
        <end position="395"/>
    </location>
</feature>
<gene>
    <name evidence="2" type="ORF">V865_005477</name>
</gene>
<organism evidence="2 3">
    <name type="scientific">Kwoniella europaea PYCC6329</name>
    <dbReference type="NCBI Taxonomy" id="1423913"/>
    <lineage>
        <taxon>Eukaryota</taxon>
        <taxon>Fungi</taxon>
        <taxon>Dikarya</taxon>
        <taxon>Basidiomycota</taxon>
        <taxon>Agaricomycotina</taxon>
        <taxon>Tremellomycetes</taxon>
        <taxon>Tremellales</taxon>
        <taxon>Cryptococcaceae</taxon>
        <taxon>Kwoniella</taxon>
    </lineage>
</organism>
<feature type="region of interest" description="Disordered" evidence="1">
    <location>
        <begin position="74"/>
        <end position="299"/>
    </location>
</feature>
<keyword evidence="3" id="KW-1185">Reference proteome</keyword>
<feature type="compositionally biased region" description="Low complexity" evidence="1">
    <location>
        <begin position="76"/>
        <end position="115"/>
    </location>
</feature>
<feature type="compositionally biased region" description="Acidic residues" evidence="1">
    <location>
        <begin position="158"/>
        <end position="178"/>
    </location>
</feature>
<dbReference type="EMBL" id="CP144089">
    <property type="protein sequence ID" value="WWD07379.1"/>
    <property type="molecule type" value="Genomic_DNA"/>
</dbReference>
<dbReference type="AlphaFoldDB" id="A0AAX4KN51"/>
<accession>A0AAX4KN51</accession>
<evidence type="ECO:0000313" key="2">
    <source>
        <dbReference type="EMBL" id="WWD07379.1"/>
    </source>
</evidence>
<reference evidence="2 3" key="1">
    <citation type="submission" date="2024-01" db="EMBL/GenBank/DDBJ databases">
        <title>Comparative genomics of Cryptococcus and Kwoniella reveals pathogenesis evolution and contrasting modes of karyotype evolution via chromosome fusion or intercentromeric recombination.</title>
        <authorList>
            <person name="Coelho M.A."/>
            <person name="David-Palma M."/>
            <person name="Shea T."/>
            <person name="Bowers K."/>
            <person name="McGinley-Smith S."/>
            <person name="Mohammad A.W."/>
            <person name="Gnirke A."/>
            <person name="Yurkov A.M."/>
            <person name="Nowrousian M."/>
            <person name="Sun S."/>
            <person name="Cuomo C.A."/>
            <person name="Heitman J."/>
        </authorList>
    </citation>
    <scope>NUCLEOTIDE SEQUENCE [LARGE SCALE GENOMIC DNA]</scope>
    <source>
        <strain evidence="2 3">PYCC6329</strain>
    </source>
</reference>
<dbReference type="InterPro" id="IPR037647">
    <property type="entry name" value="HIRIP3"/>
</dbReference>
<evidence type="ECO:0000313" key="3">
    <source>
        <dbReference type="Proteomes" id="UP001358614"/>
    </source>
</evidence>
<dbReference type="PANTHER" id="PTHR15410">
    <property type="entry name" value="HIRA-INTERACTING PROTEIN 3"/>
    <property type="match status" value="1"/>
</dbReference>
<dbReference type="PANTHER" id="PTHR15410:SF2">
    <property type="entry name" value="HIRA-INTERACTING PROTEIN 3"/>
    <property type="match status" value="1"/>
</dbReference>
<feature type="compositionally biased region" description="Basic and acidic residues" evidence="1">
    <location>
        <begin position="284"/>
        <end position="299"/>
    </location>
</feature>
<evidence type="ECO:0000256" key="1">
    <source>
        <dbReference type="SAM" id="MobiDB-lite"/>
    </source>
</evidence>
<sequence>MDDYLIPSLEKTALRVVRNAARPGGPLEQGVFTIFMARSEIERTMGLDEGDLGKGRWKSMVKELVKAAVDNIDNIPSSSRASSSSYPSLSSSPSPLAPSTSKGGRSKSKASSSRSIKAKKSKRKESDEEDHYHSNLPKKINEFGTKKQKSKGKKVDSESESEEEEEEEEVIENDDYDEGFPSSMPKSTPPKRPSDKKQQRKEEQEEEETETRKTYVEEPQARMSDSDMSSVYDEPPPSKSKSRKSASASVSAVGKRKSKSKSVSVMSSDEEKPSPKKRRGSSKNKKDPNEGLAPDEAKLADLKRIVVACGVRKQWAKEFADCPTTSSQIRHVQNLLSSLGMRGQPTLGKAKTLKAKRELAQELDDIKTFEAAQEEGGSDDEEEEEEEEEEEDEPIELDKEDSALGAVLDLDFLGGDSDSD</sequence>